<keyword evidence="6" id="KW-1185">Reference proteome</keyword>
<name>A0ABX8UWB6_9BURK</name>
<evidence type="ECO:0000313" key="6">
    <source>
        <dbReference type="Proteomes" id="UP000826462"/>
    </source>
</evidence>
<dbReference type="EMBL" id="CP080096">
    <property type="protein sequence ID" value="QYD73292.1"/>
    <property type="molecule type" value="Genomic_DNA"/>
</dbReference>
<sequence>MPYVAHLEESDRIVPRLVKDVATISGNSHEPWTAARAPARQIGIVLFEGFSLLRAGIVAEVFNKANQLAVAGSAVNWIYTVKMLSLAGGNVSCSSSVHLWTERFDVRQYQNFDALFIGGGKGAQDASLEEALLGRMRFGYASSAPLRSAPGARSSFASSSLMGMADRPGFAGQSEADSDEDCFSAMANALMLVKYDLGHDIAREVGEQVLPGAGAKLAMLLAEAGVTSVADKVRASARWLKDNCERSISVADAAQVAAMSERNYLRRFKDEIGITPSEYLLRARLDMVCRLLIETDLPVDKIARRIGMANGDRLAKIFRKRLSVSPTEYRLQNRQAQAQAAS</sequence>
<dbReference type="Gene3D" id="3.40.50.880">
    <property type="match status" value="1"/>
</dbReference>
<feature type="domain" description="HTH araC/xylS-type" evidence="4">
    <location>
        <begin position="234"/>
        <end position="332"/>
    </location>
</feature>
<dbReference type="Pfam" id="PF12833">
    <property type="entry name" value="HTH_18"/>
    <property type="match status" value="1"/>
</dbReference>
<organism evidence="5 6">
    <name type="scientific">Paraburkholderia edwinii</name>
    <dbReference type="NCBI Taxonomy" id="2861782"/>
    <lineage>
        <taxon>Bacteria</taxon>
        <taxon>Pseudomonadati</taxon>
        <taxon>Pseudomonadota</taxon>
        <taxon>Betaproteobacteria</taxon>
        <taxon>Burkholderiales</taxon>
        <taxon>Burkholderiaceae</taxon>
        <taxon>Paraburkholderia</taxon>
    </lineage>
</organism>
<keyword evidence="2" id="KW-0238">DNA-binding</keyword>
<dbReference type="PROSITE" id="PS00041">
    <property type="entry name" value="HTH_ARAC_FAMILY_1"/>
    <property type="match status" value="1"/>
</dbReference>
<gene>
    <name evidence="5" type="ORF">KZJ38_27015</name>
</gene>
<protein>
    <submittedName>
        <fullName evidence="5">Helix-turn-helix domain-containing protein</fullName>
    </submittedName>
</protein>
<dbReference type="SUPFAM" id="SSF46689">
    <property type="entry name" value="Homeodomain-like"/>
    <property type="match status" value="2"/>
</dbReference>
<evidence type="ECO:0000313" key="5">
    <source>
        <dbReference type="EMBL" id="QYD73292.1"/>
    </source>
</evidence>
<dbReference type="InterPro" id="IPR018062">
    <property type="entry name" value="HTH_AraC-typ_CS"/>
</dbReference>
<evidence type="ECO:0000259" key="4">
    <source>
        <dbReference type="PROSITE" id="PS01124"/>
    </source>
</evidence>
<dbReference type="InterPro" id="IPR050204">
    <property type="entry name" value="AraC_XylS_family_regulators"/>
</dbReference>
<dbReference type="InterPro" id="IPR029062">
    <property type="entry name" value="Class_I_gatase-like"/>
</dbReference>
<evidence type="ECO:0000256" key="2">
    <source>
        <dbReference type="ARBA" id="ARBA00023125"/>
    </source>
</evidence>
<proteinExistence type="predicted"/>
<dbReference type="SMART" id="SM00342">
    <property type="entry name" value="HTH_ARAC"/>
    <property type="match status" value="1"/>
</dbReference>
<reference evidence="5 6" key="1">
    <citation type="submission" date="2021-07" db="EMBL/GenBank/DDBJ databases">
        <title>Paraburkholderia edwinii protects Aspergillus sp. from phenazines by acting as a toxin sponge.</title>
        <authorList>
            <person name="Dahlstrom K.M."/>
            <person name="Newman D.K."/>
        </authorList>
    </citation>
    <scope>NUCLEOTIDE SEQUENCE [LARGE SCALE GENOMIC DNA]</scope>
    <source>
        <strain evidence="5 6">Pe01</strain>
    </source>
</reference>
<dbReference type="InterPro" id="IPR018060">
    <property type="entry name" value="HTH_AraC"/>
</dbReference>
<accession>A0ABX8UWB6</accession>
<dbReference type="PANTHER" id="PTHR46796">
    <property type="entry name" value="HTH-TYPE TRANSCRIPTIONAL ACTIVATOR RHAS-RELATED"/>
    <property type="match status" value="1"/>
</dbReference>
<dbReference type="Gene3D" id="1.10.10.60">
    <property type="entry name" value="Homeodomain-like"/>
    <property type="match status" value="1"/>
</dbReference>
<dbReference type="SUPFAM" id="SSF52317">
    <property type="entry name" value="Class I glutamine amidotransferase-like"/>
    <property type="match status" value="1"/>
</dbReference>
<dbReference type="InterPro" id="IPR009057">
    <property type="entry name" value="Homeodomain-like_sf"/>
</dbReference>
<dbReference type="PROSITE" id="PS01124">
    <property type="entry name" value="HTH_ARAC_FAMILY_2"/>
    <property type="match status" value="1"/>
</dbReference>
<keyword evidence="1" id="KW-0805">Transcription regulation</keyword>
<keyword evidence="3" id="KW-0804">Transcription</keyword>
<evidence type="ECO:0000256" key="1">
    <source>
        <dbReference type="ARBA" id="ARBA00023015"/>
    </source>
</evidence>
<evidence type="ECO:0000256" key="3">
    <source>
        <dbReference type="ARBA" id="ARBA00023163"/>
    </source>
</evidence>
<dbReference type="Proteomes" id="UP000826462">
    <property type="component" value="Chromosome 2"/>
</dbReference>